<comment type="caution">
    <text evidence="1">The sequence shown here is derived from an EMBL/GenBank/DDBJ whole genome shotgun (WGS) entry which is preliminary data.</text>
</comment>
<keyword evidence="2" id="KW-1185">Reference proteome</keyword>
<sequence length="44" mass="5020">KEKRTRAKEHGFLQGIPHSVRLCDTCSNAVTFNMYRDILLLLGS</sequence>
<dbReference type="AlphaFoldDB" id="A0A8X6YCU0"/>
<organism evidence="1 2">
    <name type="scientific">Trichonephila inaurata madagascariensis</name>
    <dbReference type="NCBI Taxonomy" id="2747483"/>
    <lineage>
        <taxon>Eukaryota</taxon>
        <taxon>Metazoa</taxon>
        <taxon>Ecdysozoa</taxon>
        <taxon>Arthropoda</taxon>
        <taxon>Chelicerata</taxon>
        <taxon>Arachnida</taxon>
        <taxon>Araneae</taxon>
        <taxon>Araneomorphae</taxon>
        <taxon>Entelegynae</taxon>
        <taxon>Araneoidea</taxon>
        <taxon>Nephilidae</taxon>
        <taxon>Trichonephila</taxon>
        <taxon>Trichonephila inaurata</taxon>
    </lineage>
</organism>
<reference evidence="1" key="1">
    <citation type="submission" date="2020-08" db="EMBL/GenBank/DDBJ databases">
        <title>Multicomponent nature underlies the extraordinary mechanical properties of spider dragline silk.</title>
        <authorList>
            <person name="Kono N."/>
            <person name="Nakamura H."/>
            <person name="Mori M."/>
            <person name="Yoshida Y."/>
            <person name="Ohtoshi R."/>
            <person name="Malay A.D."/>
            <person name="Moran D.A.P."/>
            <person name="Tomita M."/>
            <person name="Numata K."/>
            <person name="Arakawa K."/>
        </authorList>
    </citation>
    <scope>NUCLEOTIDE SEQUENCE</scope>
</reference>
<name>A0A8X6YCU0_9ARAC</name>
<accession>A0A8X6YCU0</accession>
<evidence type="ECO:0000313" key="2">
    <source>
        <dbReference type="Proteomes" id="UP000886998"/>
    </source>
</evidence>
<feature type="non-terminal residue" evidence="1">
    <location>
        <position position="1"/>
    </location>
</feature>
<proteinExistence type="predicted"/>
<gene>
    <name evidence="1" type="ORF">TNIN_32731</name>
</gene>
<evidence type="ECO:0000313" key="1">
    <source>
        <dbReference type="EMBL" id="GFY70480.1"/>
    </source>
</evidence>
<protein>
    <submittedName>
        <fullName evidence="1">Uncharacterized protein</fullName>
    </submittedName>
</protein>
<dbReference type="EMBL" id="BMAV01018276">
    <property type="protein sequence ID" value="GFY70480.1"/>
    <property type="molecule type" value="Genomic_DNA"/>
</dbReference>
<dbReference type="Proteomes" id="UP000886998">
    <property type="component" value="Unassembled WGS sequence"/>
</dbReference>